<keyword evidence="3" id="KW-1185">Reference proteome</keyword>
<comment type="caution">
    <text evidence="2">The sequence shown here is derived from an EMBL/GenBank/DDBJ whole genome shotgun (WGS) entry which is preliminary data.</text>
</comment>
<protein>
    <recommendedName>
        <fullName evidence="1">DnaJ homologue subfamily C member 28 conserved domain-containing protein</fullName>
    </recommendedName>
</protein>
<dbReference type="OrthoDB" id="9798476at2"/>
<gene>
    <name evidence="2" type="ORF">B1R32_10269</name>
</gene>
<dbReference type="InterPro" id="IPR052573">
    <property type="entry name" value="DnaJ_C_subfamily_28"/>
</dbReference>
<proteinExistence type="predicted"/>
<dbReference type="Pfam" id="PF09350">
    <property type="entry name" value="DJC28_CD"/>
    <property type="match status" value="1"/>
</dbReference>
<dbReference type="AlphaFoldDB" id="A0A2S8SW90"/>
<evidence type="ECO:0000259" key="1">
    <source>
        <dbReference type="Pfam" id="PF09350"/>
    </source>
</evidence>
<feature type="domain" description="DnaJ homologue subfamily C member 28 conserved" evidence="1">
    <location>
        <begin position="38"/>
        <end position="100"/>
    </location>
</feature>
<accession>A0A2S8SW90</accession>
<organism evidence="2 3">
    <name type="scientific">Abditibacterium utsteinense</name>
    <dbReference type="NCBI Taxonomy" id="1960156"/>
    <lineage>
        <taxon>Bacteria</taxon>
        <taxon>Pseudomonadati</taxon>
        <taxon>Abditibacteriota</taxon>
        <taxon>Abditibacteriia</taxon>
        <taxon>Abditibacteriales</taxon>
        <taxon>Abditibacteriaceae</taxon>
        <taxon>Abditibacterium</taxon>
    </lineage>
</organism>
<dbReference type="PANTHER" id="PTHR39158">
    <property type="entry name" value="OS08G0560600 PROTEIN"/>
    <property type="match status" value="1"/>
</dbReference>
<name>A0A2S8SW90_9BACT</name>
<dbReference type="EMBL" id="NIGF01000002">
    <property type="protein sequence ID" value="PQV65062.1"/>
    <property type="molecule type" value="Genomic_DNA"/>
</dbReference>
<dbReference type="PANTHER" id="PTHR39158:SF1">
    <property type="entry name" value="DNAJ HOMOLOG SUBFAMILY C MEMBER 28"/>
    <property type="match status" value="1"/>
</dbReference>
<dbReference type="InParanoid" id="A0A2S8SW90"/>
<sequence length="190" mass="21477">MKRAKNEGAAQLGNAQFVVWGVKLPFRKLPDKPQRQGFVDEQIDEAIKRGDFDHLQGRGKPLDLRGDLSDKTAMRAKIRADANYSAPWQDVAREIEVATEKTYSGARRAHEFRLAGLRSKKADKSKIESDFQAARREIEAQIAAVNSLILKYNLLVPSLLPHLHRVRLKSADVWEKIAPEIAAELNQKLE</sequence>
<dbReference type="RefSeq" id="WP_105482367.1">
    <property type="nucleotide sequence ID" value="NZ_NIGF01000002.1"/>
</dbReference>
<dbReference type="InterPro" id="IPR018961">
    <property type="entry name" value="DnaJ_homolog_subfam-C_membr-28"/>
</dbReference>
<dbReference type="Proteomes" id="UP000237684">
    <property type="component" value="Unassembled WGS sequence"/>
</dbReference>
<evidence type="ECO:0000313" key="3">
    <source>
        <dbReference type="Proteomes" id="UP000237684"/>
    </source>
</evidence>
<reference evidence="2 3" key="1">
    <citation type="journal article" date="2018" name="Syst. Appl. Microbiol.">
        <title>Abditibacterium utsteinense sp. nov., the first cultivated member of candidate phylum FBP, isolated from ice-free Antarctic soil samples.</title>
        <authorList>
            <person name="Tahon G."/>
            <person name="Tytgat B."/>
            <person name="Lebbe L."/>
            <person name="Carlier A."/>
            <person name="Willems A."/>
        </authorList>
    </citation>
    <scope>NUCLEOTIDE SEQUENCE [LARGE SCALE GENOMIC DNA]</scope>
    <source>
        <strain evidence="2 3">LMG 29911</strain>
    </source>
</reference>
<evidence type="ECO:0000313" key="2">
    <source>
        <dbReference type="EMBL" id="PQV65062.1"/>
    </source>
</evidence>